<dbReference type="InterPro" id="IPR036291">
    <property type="entry name" value="NAD(P)-bd_dom_sf"/>
</dbReference>
<dbReference type="RefSeq" id="WP_115468093.1">
    <property type="nucleotide sequence ID" value="NZ_QKRA01000004.1"/>
</dbReference>
<keyword evidence="2" id="KW-0472">Membrane</keyword>
<keyword evidence="5" id="KW-1185">Reference proteome</keyword>
<evidence type="ECO:0000259" key="3">
    <source>
        <dbReference type="Pfam" id="PF02719"/>
    </source>
</evidence>
<evidence type="ECO:0000313" key="5">
    <source>
        <dbReference type="Proteomes" id="UP000254326"/>
    </source>
</evidence>
<proteinExistence type="inferred from homology"/>
<comment type="similarity">
    <text evidence="1">Belongs to the polysaccharide synthase family.</text>
</comment>
<dbReference type="Gene3D" id="3.40.50.720">
    <property type="entry name" value="NAD(P)-binding Rossmann-like Domain"/>
    <property type="match status" value="2"/>
</dbReference>
<dbReference type="PANTHER" id="PTHR43318:SF1">
    <property type="entry name" value="POLYSACCHARIDE BIOSYNTHESIS PROTEIN EPSC-RELATED"/>
    <property type="match status" value="1"/>
</dbReference>
<dbReference type="Pfam" id="PF02719">
    <property type="entry name" value="Polysacc_synt_2"/>
    <property type="match status" value="1"/>
</dbReference>
<dbReference type="InterPro" id="IPR029063">
    <property type="entry name" value="SAM-dependent_MTases_sf"/>
</dbReference>
<feature type="domain" description="Polysaccharide biosynthesis protein CapD-like" evidence="3">
    <location>
        <begin position="284"/>
        <end position="577"/>
    </location>
</feature>
<dbReference type="OrthoDB" id="9803111at2"/>
<dbReference type="InterPro" id="IPR003869">
    <property type="entry name" value="Polysac_CapD-like"/>
</dbReference>
<evidence type="ECO:0000313" key="4">
    <source>
        <dbReference type="EMBL" id="RDL44055.1"/>
    </source>
</evidence>
<dbReference type="InterPro" id="IPR051203">
    <property type="entry name" value="Polysaccharide_Synthase-Rel"/>
</dbReference>
<comment type="caution">
    <text evidence="4">The sequence shown here is derived from an EMBL/GenBank/DDBJ whole genome shotgun (WGS) entry which is preliminary data.</text>
</comment>
<dbReference type="EMBL" id="QKRA01000004">
    <property type="protein sequence ID" value="RDL44055.1"/>
    <property type="molecule type" value="Genomic_DNA"/>
</dbReference>
<feature type="transmembrane region" description="Helical" evidence="2">
    <location>
        <begin position="113"/>
        <end position="132"/>
    </location>
</feature>
<accession>A0A370U8G8</accession>
<keyword evidence="2" id="KW-1133">Transmembrane helix</keyword>
<dbReference type="SUPFAM" id="SSF51735">
    <property type="entry name" value="NAD(P)-binding Rossmann-fold domains"/>
    <property type="match status" value="1"/>
</dbReference>
<dbReference type="CDD" id="cd05237">
    <property type="entry name" value="UDP_invert_4-6DH_SDR_e"/>
    <property type="match status" value="1"/>
</dbReference>
<keyword evidence="2" id="KW-0812">Transmembrane</keyword>
<feature type="transmembrane region" description="Helical" evidence="2">
    <location>
        <begin position="83"/>
        <end position="107"/>
    </location>
</feature>
<dbReference type="PANTHER" id="PTHR43318">
    <property type="entry name" value="UDP-N-ACETYLGLUCOSAMINE 4,6-DEHYDRATASE"/>
    <property type="match status" value="1"/>
</dbReference>
<evidence type="ECO:0000256" key="2">
    <source>
        <dbReference type="SAM" id="Phobius"/>
    </source>
</evidence>
<dbReference type="SUPFAM" id="SSF53335">
    <property type="entry name" value="S-adenosyl-L-methionine-dependent methyltransferases"/>
    <property type="match status" value="1"/>
</dbReference>
<sequence length="637" mass="70552">MDKLLEGLFRLPRRLKRTISLLIDVFAISVAFWGAWVIRIDNSSVFYQEGNWVMLAVILPVTILAFARFGLYRAVLRYMGIKVAGAIMAGIGVSTFTVVMTGFFTGYPLPRTVPLLFAMLLLIFIAGSRFVVRAMVATAGRKSREKVVIYGAGSAGRQLAQALIHGNEYDPFAFIDDDKNLHNTFVIGRPVYSFSHLKHMLNDTEIKQVLLAMPNISRSQKSSILSKLEALKIEVKSIPAMSDLVSGDAAIDQLRDVAIEDLLGREPVTPREDLMGQNITDKVVMVTGAGGSIGSELCRQILLQRPKVLVLFELSEFALYSIDRELSKLVLKHGLQVEIKPIIGTVQKPNRVETVMRSFGVQTVYHAAAYKHVPLVEYNLVEGVRNNVFGTFYTAQAAVDAGVERFVLVSTDKAVRPTNIMGTSKRVAELALQALAKRYDKTTFCIVRFGNVLGSSGSVVPLFREQIRKGGPVTVTHKDITRYFMTIPEASQLVIQAGAMGKGGDVFVLDMGESVKIADLARKMIHLMGLEVKDLNNPEGDIEIQFTGLRPGEKLYEELLIGDNVEATEHSRIMTAQEVFLGWDEFQALLAALDDSCHHFDIPAVQKLLLDAPTGYKPSSDLVDLVWIRCSDYKELH</sequence>
<feature type="transmembrane region" description="Helical" evidence="2">
    <location>
        <begin position="21"/>
        <end position="40"/>
    </location>
</feature>
<name>A0A370U8G8_9GAMM</name>
<dbReference type="Pfam" id="PF13727">
    <property type="entry name" value="CoA_binding_3"/>
    <property type="match status" value="1"/>
</dbReference>
<feature type="transmembrane region" description="Helical" evidence="2">
    <location>
        <begin position="52"/>
        <end position="71"/>
    </location>
</feature>
<organism evidence="4 5">
    <name type="scientific">Marinomonas piezotolerans</name>
    <dbReference type="NCBI Taxonomy" id="2213058"/>
    <lineage>
        <taxon>Bacteria</taxon>
        <taxon>Pseudomonadati</taxon>
        <taxon>Pseudomonadota</taxon>
        <taxon>Gammaproteobacteria</taxon>
        <taxon>Oceanospirillales</taxon>
        <taxon>Oceanospirillaceae</taxon>
        <taxon>Marinomonas</taxon>
    </lineage>
</organism>
<evidence type="ECO:0000256" key="1">
    <source>
        <dbReference type="ARBA" id="ARBA00007430"/>
    </source>
</evidence>
<protein>
    <submittedName>
        <fullName evidence="4">Polysaccharide biosynthesis protein</fullName>
    </submittedName>
</protein>
<reference evidence="4 5" key="1">
    <citation type="submission" date="2018-06" db="EMBL/GenBank/DDBJ databases">
        <title>Marinomonas sp. YLB-05 draft genome sequence.</title>
        <authorList>
            <person name="Yu L."/>
            <person name="Tang X."/>
        </authorList>
    </citation>
    <scope>NUCLEOTIDE SEQUENCE [LARGE SCALE GENOMIC DNA]</scope>
    <source>
        <strain evidence="4 5">YLB-05</strain>
    </source>
</reference>
<dbReference type="Proteomes" id="UP000254326">
    <property type="component" value="Unassembled WGS sequence"/>
</dbReference>
<gene>
    <name evidence="4" type="ORF">DN730_10485</name>
</gene>
<dbReference type="AlphaFoldDB" id="A0A370U8G8"/>